<evidence type="ECO:0000256" key="1">
    <source>
        <dbReference type="SAM" id="MobiDB-lite"/>
    </source>
</evidence>
<name>A0ABV5P5T7_STRCM</name>
<accession>A0ABV5P5T7</accession>
<protein>
    <submittedName>
        <fullName evidence="2">Uncharacterized protein</fullName>
    </submittedName>
</protein>
<feature type="region of interest" description="Disordered" evidence="1">
    <location>
        <begin position="62"/>
        <end position="87"/>
    </location>
</feature>
<reference evidence="2 3" key="1">
    <citation type="submission" date="2024-09" db="EMBL/GenBank/DDBJ databases">
        <authorList>
            <person name="Sun Q."/>
            <person name="Mori K."/>
        </authorList>
    </citation>
    <scope>NUCLEOTIDE SEQUENCE [LARGE SCALE GENOMIC DNA]</scope>
    <source>
        <strain evidence="2 3">JCM 4362</strain>
    </source>
</reference>
<evidence type="ECO:0000313" key="2">
    <source>
        <dbReference type="EMBL" id="MFB9518553.1"/>
    </source>
</evidence>
<sequence>MVRAGLSPELLTLAGAELADEAGFGPGGQGPPSAGVSTYRREHLPGLRQGAHPGRYEAARFRLNPQTTTAGTRHPAPTDDGGDPASL</sequence>
<proteinExistence type="predicted"/>
<keyword evidence="3" id="KW-1185">Reference proteome</keyword>
<organism evidence="2 3">
    <name type="scientific">Streptomyces cremeus</name>
    <dbReference type="NCBI Taxonomy" id="66881"/>
    <lineage>
        <taxon>Bacteria</taxon>
        <taxon>Bacillati</taxon>
        <taxon>Actinomycetota</taxon>
        <taxon>Actinomycetes</taxon>
        <taxon>Kitasatosporales</taxon>
        <taxon>Streptomycetaceae</taxon>
        <taxon>Streptomyces</taxon>
    </lineage>
</organism>
<evidence type="ECO:0000313" key="3">
    <source>
        <dbReference type="Proteomes" id="UP001589718"/>
    </source>
</evidence>
<dbReference type="Proteomes" id="UP001589718">
    <property type="component" value="Unassembled WGS sequence"/>
</dbReference>
<comment type="caution">
    <text evidence="2">The sequence shown here is derived from an EMBL/GenBank/DDBJ whole genome shotgun (WGS) entry which is preliminary data.</text>
</comment>
<gene>
    <name evidence="2" type="ORF">ACFFTU_01100</name>
</gene>
<dbReference type="RefSeq" id="WP_380836460.1">
    <property type="nucleotide sequence ID" value="NZ_BAAAXE010000002.1"/>
</dbReference>
<dbReference type="EMBL" id="JBHMCR010000001">
    <property type="protein sequence ID" value="MFB9518553.1"/>
    <property type="molecule type" value="Genomic_DNA"/>
</dbReference>